<feature type="compositionally biased region" description="Low complexity" evidence="10">
    <location>
        <begin position="25"/>
        <end position="35"/>
    </location>
</feature>
<dbReference type="GO" id="GO:0005886">
    <property type="term" value="C:plasma membrane"/>
    <property type="evidence" value="ECO:0007669"/>
    <property type="project" value="UniProtKB-UniRule"/>
</dbReference>
<dbReference type="PIRSF" id="PIRSF017209">
    <property type="entry name" value="Memb_At2g17000_prd"/>
    <property type="match status" value="1"/>
</dbReference>
<evidence type="ECO:0000256" key="3">
    <source>
        <dbReference type="ARBA" id="ARBA00022448"/>
    </source>
</evidence>
<feature type="transmembrane region" description="Helical" evidence="11">
    <location>
        <begin position="231"/>
        <end position="251"/>
    </location>
</feature>
<dbReference type="FunFam" id="2.30.30.60:FF:000003">
    <property type="entry name" value="Predicted mechanosensitive ion channel"/>
    <property type="match status" value="1"/>
</dbReference>
<comment type="similarity">
    <text evidence="2 9">Belongs to the MscS (TC 1.A.23) family.</text>
</comment>
<keyword evidence="14" id="KW-1185">Reference proteome</keyword>
<keyword evidence="7 9" id="KW-0472">Membrane</keyword>
<feature type="transmembrane region" description="Helical" evidence="11">
    <location>
        <begin position="499"/>
        <end position="523"/>
    </location>
</feature>
<gene>
    <name evidence="13" type="ORF">G4B88_011626</name>
</gene>
<keyword evidence="8" id="KW-0407">Ion channel</keyword>
<dbReference type="InterPro" id="IPR016688">
    <property type="entry name" value="MscS-like_plants/fungi"/>
</dbReference>
<evidence type="ECO:0000256" key="4">
    <source>
        <dbReference type="ARBA" id="ARBA00022692"/>
    </source>
</evidence>
<dbReference type="AlphaFoldDB" id="A0A7J6EC37"/>
<dbReference type="GO" id="GO:0050982">
    <property type="term" value="P:detection of mechanical stimulus"/>
    <property type="evidence" value="ECO:0007669"/>
    <property type="project" value="UniProtKB-ARBA"/>
</dbReference>
<accession>A0A7J6EC37</accession>
<keyword evidence="6" id="KW-0406">Ion transport</keyword>
<dbReference type="GO" id="GO:0008381">
    <property type="term" value="F:mechanosensitive monoatomic ion channel activity"/>
    <property type="evidence" value="ECO:0007669"/>
    <property type="project" value="TreeGrafter"/>
</dbReference>
<feature type="compositionally biased region" description="Polar residues" evidence="10">
    <location>
        <begin position="39"/>
        <end position="49"/>
    </location>
</feature>
<comment type="subcellular location">
    <subcellularLocation>
        <location evidence="1">Membrane</location>
        <topology evidence="1">Multi-pass membrane protein</topology>
    </subcellularLocation>
</comment>
<dbReference type="EMBL" id="JAATIQ010000437">
    <property type="protein sequence ID" value="KAF4355902.1"/>
    <property type="molecule type" value="Genomic_DNA"/>
</dbReference>
<keyword evidence="5 11" id="KW-1133">Transmembrane helix</keyword>
<feature type="transmembrane region" description="Helical" evidence="11">
    <location>
        <begin position="114"/>
        <end position="141"/>
    </location>
</feature>
<name>A0A7J6EC37_CANSA</name>
<evidence type="ECO:0000256" key="8">
    <source>
        <dbReference type="ARBA" id="ARBA00023303"/>
    </source>
</evidence>
<feature type="transmembrane region" description="Helical" evidence="11">
    <location>
        <begin position="468"/>
        <end position="493"/>
    </location>
</feature>
<protein>
    <recommendedName>
        <fullName evidence="9">Mechanosensitive ion channel protein</fullName>
    </recommendedName>
</protein>
<dbReference type="InterPro" id="IPR010920">
    <property type="entry name" value="LSM_dom_sf"/>
</dbReference>
<feature type="region of interest" description="Disordered" evidence="10">
    <location>
        <begin position="1"/>
        <end position="70"/>
    </location>
</feature>
<keyword evidence="3" id="KW-0813">Transport</keyword>
<dbReference type="InterPro" id="IPR006685">
    <property type="entry name" value="MscS_channel_2nd"/>
</dbReference>
<dbReference type="Gene3D" id="2.30.30.60">
    <property type="match status" value="1"/>
</dbReference>
<keyword evidence="4 11" id="KW-0812">Transmembrane</keyword>
<dbReference type="PANTHER" id="PTHR31618">
    <property type="entry name" value="MECHANOSENSITIVE ION CHANNEL PROTEIN 5"/>
    <property type="match status" value="1"/>
</dbReference>
<dbReference type="PANTHER" id="PTHR31618:SF8">
    <property type="entry name" value="MECHANOSENSITIVE ION CHANNEL PROTEIN"/>
    <property type="match status" value="1"/>
</dbReference>
<dbReference type="Gene3D" id="3.40.30.10">
    <property type="entry name" value="Glutaredoxin"/>
    <property type="match status" value="1"/>
</dbReference>
<dbReference type="GO" id="GO:0006820">
    <property type="term" value="P:monoatomic anion transport"/>
    <property type="evidence" value="ECO:0007669"/>
    <property type="project" value="TreeGrafter"/>
</dbReference>
<feature type="transmembrane region" description="Helical" evidence="11">
    <location>
        <begin position="156"/>
        <end position="179"/>
    </location>
</feature>
<feature type="transmembrane region" description="Helical" evidence="11">
    <location>
        <begin position="199"/>
        <end position="216"/>
    </location>
</feature>
<evidence type="ECO:0000256" key="6">
    <source>
        <dbReference type="ARBA" id="ARBA00023065"/>
    </source>
</evidence>
<evidence type="ECO:0000256" key="2">
    <source>
        <dbReference type="ARBA" id="ARBA00008017"/>
    </source>
</evidence>
<comment type="caution">
    <text evidence="13">The sequence shown here is derived from an EMBL/GenBank/DDBJ whole genome shotgun (WGS) entry which is preliminary data.</text>
</comment>
<dbReference type="Proteomes" id="UP000583929">
    <property type="component" value="Unassembled WGS sequence"/>
</dbReference>
<evidence type="ECO:0000256" key="9">
    <source>
        <dbReference type="PIRNR" id="PIRNR017209"/>
    </source>
</evidence>
<evidence type="ECO:0000256" key="10">
    <source>
        <dbReference type="SAM" id="MobiDB-lite"/>
    </source>
</evidence>
<evidence type="ECO:0000313" key="14">
    <source>
        <dbReference type="Proteomes" id="UP000583929"/>
    </source>
</evidence>
<sequence>MAETDREFAVNIATIASGSKEAEKNNNGGEESSSKPVYQGSQTKNQGAHESSWKPPLSRTKSRLADPPEEPYQKWEKVIISSRRLVRKDGDQSFDDDEDDDNISEEDKKSNNKFIIVTLVQWVSLVLILASLGCSLCIPVLEKQKLWDLPLWKWEILVLALNCGRLVSGWVIRLLVIFIERKFLWRKRVLYFVYGLRRAVQNCLWLGLVLLVWNSVFDKKVEEKSKSKSKILLYVTKILVCFLVGNLIWLLKTLMVKVLALSFHVNNYFDRIQEALFNQYVVETLSGPPKYHMKEDHLRAVAVVREFQKAKASNTMAMPSDDDLTTSLLIPSNDNDHRFSRQVPPHKHGGAKFSTEHLHKLNQKNISAWNMRKMIDTVRNGSLATLDEKIQNSNTDDEYIYLEDLMKFMNKEEAIRTMHVFGATSELNEGITKMVLKEWVVNALRERRALALSLNDTKTAVDELHNMVTVLVGFIIVIISLLILGVPIMHFLVFISSQLLLAVFIFGNTCRTVFEAIIFLFIVHPFDVGDRCEVDEVQMVVEEMNILTTVFMRYDNQKIIYPNSALSTKPIVNFYRSPDMGDSVDFCVHISTPMDKIVTIKEKIKRYIESRSDHWQPSPIRFMMMDVVDSNNLKLSMCVTHRMNHQDIKERWSRRALLVEEMVKIFKQLQIEYTMLPLDVNIPTNSNFKGPTNTSSKPLSITFNSIERTNGINGSSVKVYGPPMSTAVSRVLACLIEKDVDFQLISLNMSKGNTRNLNTSRSSLSAKFQLFKMRAFTLRINPYAATYARSMEIKGQGVYGTKPIS</sequence>
<evidence type="ECO:0000259" key="12">
    <source>
        <dbReference type="Pfam" id="PF00924"/>
    </source>
</evidence>
<evidence type="ECO:0000256" key="11">
    <source>
        <dbReference type="SAM" id="Phobius"/>
    </source>
</evidence>
<evidence type="ECO:0000256" key="1">
    <source>
        <dbReference type="ARBA" id="ARBA00004141"/>
    </source>
</evidence>
<proteinExistence type="inferred from homology"/>
<organism evidence="13 14">
    <name type="scientific">Cannabis sativa</name>
    <name type="common">Hemp</name>
    <name type="synonym">Marijuana</name>
    <dbReference type="NCBI Taxonomy" id="3483"/>
    <lineage>
        <taxon>Eukaryota</taxon>
        <taxon>Viridiplantae</taxon>
        <taxon>Streptophyta</taxon>
        <taxon>Embryophyta</taxon>
        <taxon>Tracheophyta</taxon>
        <taxon>Spermatophyta</taxon>
        <taxon>Magnoliopsida</taxon>
        <taxon>eudicotyledons</taxon>
        <taxon>Gunneridae</taxon>
        <taxon>Pentapetalae</taxon>
        <taxon>rosids</taxon>
        <taxon>fabids</taxon>
        <taxon>Rosales</taxon>
        <taxon>Cannabaceae</taxon>
        <taxon>Cannabis</taxon>
    </lineage>
</organism>
<dbReference type="Pfam" id="PF00924">
    <property type="entry name" value="MS_channel_2nd"/>
    <property type="match status" value="1"/>
</dbReference>
<evidence type="ECO:0000313" key="13">
    <source>
        <dbReference type="EMBL" id="KAF4355902.1"/>
    </source>
</evidence>
<evidence type="ECO:0000256" key="7">
    <source>
        <dbReference type="ARBA" id="ARBA00023136"/>
    </source>
</evidence>
<reference evidence="13 14" key="1">
    <citation type="journal article" date="2020" name="bioRxiv">
        <title>Sequence and annotation of 42 cannabis genomes reveals extensive copy number variation in cannabinoid synthesis and pathogen resistance genes.</title>
        <authorList>
            <person name="Mckernan K.J."/>
            <person name="Helbert Y."/>
            <person name="Kane L.T."/>
            <person name="Ebling H."/>
            <person name="Zhang L."/>
            <person name="Liu B."/>
            <person name="Eaton Z."/>
            <person name="Mclaughlin S."/>
            <person name="Kingan S."/>
            <person name="Baybayan P."/>
            <person name="Concepcion G."/>
            <person name="Jordan M."/>
            <person name="Riva A."/>
            <person name="Barbazuk W."/>
            <person name="Harkins T."/>
        </authorList>
    </citation>
    <scope>NUCLEOTIDE SEQUENCE [LARGE SCALE GENOMIC DNA]</scope>
    <source>
        <strain evidence="14">cv. Jamaican Lion 4</strain>
        <tissue evidence="13">Leaf</tissue>
    </source>
</reference>
<dbReference type="SUPFAM" id="SSF50182">
    <property type="entry name" value="Sm-like ribonucleoproteins"/>
    <property type="match status" value="1"/>
</dbReference>
<evidence type="ECO:0000256" key="5">
    <source>
        <dbReference type="ARBA" id="ARBA00022989"/>
    </source>
</evidence>
<feature type="domain" description="Mechanosensitive ion channel MscS" evidence="12">
    <location>
        <begin position="518"/>
        <end position="574"/>
    </location>
</feature>
<dbReference type="InterPro" id="IPR023408">
    <property type="entry name" value="MscS_beta-dom_sf"/>
</dbReference>